<dbReference type="PANTHER" id="PTHR46696:SF4">
    <property type="entry name" value="BIOTIN BIOSYNTHESIS CYTOCHROME P450"/>
    <property type="match status" value="1"/>
</dbReference>
<keyword evidence="2 7" id="KW-0349">Heme</keyword>
<dbReference type="PRINTS" id="PR00359">
    <property type="entry name" value="BP450"/>
</dbReference>
<dbReference type="GO" id="GO:0008395">
    <property type="term" value="F:steroid hydroxylase activity"/>
    <property type="evidence" value="ECO:0007669"/>
    <property type="project" value="TreeGrafter"/>
</dbReference>
<dbReference type="CDD" id="cd20625">
    <property type="entry name" value="CYP164-like"/>
    <property type="match status" value="1"/>
</dbReference>
<dbReference type="InterPro" id="IPR036396">
    <property type="entry name" value="Cyt_P450_sf"/>
</dbReference>
<dbReference type="GO" id="GO:0036199">
    <property type="term" value="F:cholest-4-en-3-one 26-monooxygenase activity"/>
    <property type="evidence" value="ECO:0007669"/>
    <property type="project" value="TreeGrafter"/>
</dbReference>
<keyword evidence="5 7" id="KW-0408">Iron</keyword>
<dbReference type="InterPro" id="IPR017972">
    <property type="entry name" value="Cyt_P450_CS"/>
</dbReference>
<gene>
    <name evidence="8" type="primary">cyp140</name>
    <name evidence="8" type="ORF">Ate02nite_94260</name>
</gene>
<dbReference type="SUPFAM" id="SSF48264">
    <property type="entry name" value="Cytochrome P450"/>
    <property type="match status" value="1"/>
</dbReference>
<comment type="similarity">
    <text evidence="1 7">Belongs to the cytochrome P450 family.</text>
</comment>
<reference evidence="8" key="1">
    <citation type="submission" date="2021-01" db="EMBL/GenBank/DDBJ databases">
        <title>Whole genome shotgun sequence of Actinoplanes tereljensis NBRC 105297.</title>
        <authorList>
            <person name="Komaki H."/>
            <person name="Tamura T."/>
        </authorList>
    </citation>
    <scope>NUCLEOTIDE SEQUENCE</scope>
    <source>
        <strain evidence="8">NBRC 105297</strain>
    </source>
</reference>
<evidence type="ECO:0000256" key="4">
    <source>
        <dbReference type="ARBA" id="ARBA00023002"/>
    </source>
</evidence>
<dbReference type="RefSeq" id="WP_203814502.1">
    <property type="nucleotide sequence ID" value="NZ_BOMY01000064.1"/>
</dbReference>
<dbReference type="PROSITE" id="PS00086">
    <property type="entry name" value="CYTOCHROME_P450"/>
    <property type="match status" value="1"/>
</dbReference>
<evidence type="ECO:0000313" key="9">
    <source>
        <dbReference type="Proteomes" id="UP000623608"/>
    </source>
</evidence>
<dbReference type="InterPro" id="IPR002397">
    <property type="entry name" value="Cyt_P450_B"/>
</dbReference>
<keyword evidence="4 7" id="KW-0560">Oxidoreductase</keyword>
<evidence type="ECO:0000256" key="1">
    <source>
        <dbReference type="ARBA" id="ARBA00010617"/>
    </source>
</evidence>
<dbReference type="GO" id="GO:0005506">
    <property type="term" value="F:iron ion binding"/>
    <property type="evidence" value="ECO:0007669"/>
    <property type="project" value="InterPro"/>
</dbReference>
<dbReference type="PANTHER" id="PTHR46696">
    <property type="entry name" value="P450, PUTATIVE (EUROFUNG)-RELATED"/>
    <property type="match status" value="1"/>
</dbReference>
<evidence type="ECO:0000256" key="3">
    <source>
        <dbReference type="ARBA" id="ARBA00022723"/>
    </source>
</evidence>
<keyword evidence="3 7" id="KW-0479">Metal-binding</keyword>
<dbReference type="Proteomes" id="UP000623608">
    <property type="component" value="Unassembled WGS sequence"/>
</dbReference>
<proteinExistence type="inferred from homology"/>
<evidence type="ECO:0000256" key="7">
    <source>
        <dbReference type="RuleBase" id="RU000461"/>
    </source>
</evidence>
<name>A0A919NZB0_9ACTN</name>
<dbReference type="FunFam" id="1.10.630.10:FF:000018">
    <property type="entry name" value="Cytochrome P450 monooxygenase"/>
    <property type="match status" value="1"/>
</dbReference>
<organism evidence="8 9">
    <name type="scientific">Paractinoplanes tereljensis</name>
    <dbReference type="NCBI Taxonomy" id="571912"/>
    <lineage>
        <taxon>Bacteria</taxon>
        <taxon>Bacillati</taxon>
        <taxon>Actinomycetota</taxon>
        <taxon>Actinomycetes</taxon>
        <taxon>Micromonosporales</taxon>
        <taxon>Micromonosporaceae</taxon>
        <taxon>Paractinoplanes</taxon>
    </lineage>
</organism>
<evidence type="ECO:0000256" key="5">
    <source>
        <dbReference type="ARBA" id="ARBA00023004"/>
    </source>
</evidence>
<keyword evidence="6 7" id="KW-0503">Monooxygenase</keyword>
<dbReference type="PRINTS" id="PR00385">
    <property type="entry name" value="P450"/>
</dbReference>
<dbReference type="InterPro" id="IPR001128">
    <property type="entry name" value="Cyt_P450"/>
</dbReference>
<dbReference type="Pfam" id="PF00067">
    <property type="entry name" value="p450"/>
    <property type="match status" value="1"/>
</dbReference>
<evidence type="ECO:0000256" key="2">
    <source>
        <dbReference type="ARBA" id="ARBA00022617"/>
    </source>
</evidence>
<dbReference type="EMBL" id="BOMY01000064">
    <property type="protein sequence ID" value="GIF26696.1"/>
    <property type="molecule type" value="Genomic_DNA"/>
</dbReference>
<accession>A0A919NZB0</accession>
<sequence length="422" mass="46414">MSTFSTFVRLTHGVYRRRLSLAAHGYVHGDLDARLHLAAWHDDPYPLYEQLRQRGRLSRARSGLWVSVDHEVCRAVLRDRRFGARPDRLTVDESLRDDFETSLLGMDPPDHTRLRRAIRSDLGPQAAVAYRPLVERTVDELLDRAEQSGRFDVMGALARQLLLAVMGAILGIPAERQEAFARHAGVLGGAIDGIGSMTQAARLRTASRALDRLLADLIELRRGSPGDDLISRLIGEADRDVRGHELLPLCTTLLVAGYETTTNLIGNAVYACLRRPEAWTALVAEPEIWAEKVVAETLRFDPPVQRAGREAREDVEIAGHLIETGQYVVTLLGGANRDPAAFGDPGRFDPTRTARPADLAFGGGIHYCAGYPLARLEATVAIAGLAQRFPDLRLDGRISRRTSGMIRGLAGLPVRTGGARHR</sequence>
<protein>
    <submittedName>
        <fullName evidence="8">Cytochrome P450 140</fullName>
    </submittedName>
</protein>
<dbReference type="GO" id="GO:0006707">
    <property type="term" value="P:cholesterol catabolic process"/>
    <property type="evidence" value="ECO:0007669"/>
    <property type="project" value="TreeGrafter"/>
</dbReference>
<dbReference type="Gene3D" id="1.10.630.10">
    <property type="entry name" value="Cytochrome P450"/>
    <property type="match status" value="1"/>
</dbReference>
<dbReference type="GO" id="GO:0017000">
    <property type="term" value="P:antibiotic biosynthetic process"/>
    <property type="evidence" value="ECO:0007669"/>
    <property type="project" value="UniProtKB-ARBA"/>
</dbReference>
<dbReference type="AlphaFoldDB" id="A0A919NZB0"/>
<evidence type="ECO:0000313" key="8">
    <source>
        <dbReference type="EMBL" id="GIF26696.1"/>
    </source>
</evidence>
<keyword evidence="9" id="KW-1185">Reference proteome</keyword>
<dbReference type="GO" id="GO:0020037">
    <property type="term" value="F:heme binding"/>
    <property type="evidence" value="ECO:0007669"/>
    <property type="project" value="InterPro"/>
</dbReference>
<comment type="caution">
    <text evidence="8">The sequence shown here is derived from an EMBL/GenBank/DDBJ whole genome shotgun (WGS) entry which is preliminary data.</text>
</comment>
<evidence type="ECO:0000256" key="6">
    <source>
        <dbReference type="ARBA" id="ARBA00023033"/>
    </source>
</evidence>